<dbReference type="OrthoDB" id="4953at2759"/>
<dbReference type="STRING" id="1198029.A0A1U7LQF0"/>
<dbReference type="InterPro" id="IPR011249">
    <property type="entry name" value="Metalloenz_LuxS/M16"/>
</dbReference>
<protein>
    <recommendedName>
        <fullName evidence="5">Mitochondrial presequence protease</fullName>
    </recommendedName>
</protein>
<accession>A0A1U7LQF0</accession>
<dbReference type="Gene3D" id="3.30.830.10">
    <property type="entry name" value="Metalloenzyme, LuxS/M16 peptidase-like"/>
    <property type="match status" value="3"/>
</dbReference>
<proteinExistence type="predicted"/>
<organism evidence="3 4">
    <name type="scientific">Neolecta irregularis (strain DAH-3)</name>
    <dbReference type="NCBI Taxonomy" id="1198029"/>
    <lineage>
        <taxon>Eukaryota</taxon>
        <taxon>Fungi</taxon>
        <taxon>Dikarya</taxon>
        <taxon>Ascomycota</taxon>
        <taxon>Taphrinomycotina</taxon>
        <taxon>Neolectales</taxon>
        <taxon>Neolectaceae</taxon>
        <taxon>Neolecta</taxon>
    </lineage>
</organism>
<feature type="domain" description="Peptidase M16 C-terminal" evidence="2">
    <location>
        <begin position="231"/>
        <end position="344"/>
    </location>
</feature>
<gene>
    <name evidence="3" type="ORF">NEOLI_001494</name>
</gene>
<sequence>MAGILHIAFQAIATKLPVDMPLVLSKNPAFKTVTEFDTIYGNKISQYRSENTGLQIVVVDVEGPVISCHSVLATESMYLIRFNWLMQAVSDDSGCPHTLEHLVFLGSTKYPYKGILDLLANRAFAQGTNAWTAVDHTAYHIKSVSEDGFLRILPIYLDHILFPTLEESAFTTEVYHMNGSGEDAGVVFSEMQGRENTSVSLMAAANQRALYPEGNGYRSQTGGLMEALGKLDNETIRAFHKKAYVSRNLSVIVIGKLDHSQLLQAVQPLDEELAKRPWVDSAPTEDLATSVLRTVEFPDRDESMGDVRIGWFGPSDIQEIAAIDMLGVYLCNSPIAPLRKAFIEIRQPLCTGDIENKNYDAAEVDPYAGFNYAIITAFVYGDTEGKDLKRYLEDLKAFEHLFSWTEEQWAGCINKWLIEAPHVAILGKPSAVMADRLVEDNAARVKDRVEQLGKQKLEQLQKKVDDAQALNERPVPDKILEDFKIPGIDSIRDNSTQKALDSMSSGLWMQLDNIKSQFFNISLHLSTANFTHKQRLYSSLFLYNIFVNPVKRNDGTTLDWMQVVEQLDQNTVNYSASFGVANGFKDLMTIKFKVDKTKYKEAVEWIVGVTLSKMLNDLPSQARNGSGMNWALYHHLIFDEESTAKAVNLATLAKFLPQVEKVLQENPAEVIQMLEGIQQLGMYLKVYIDVSLPAGESSGSYCWTGVVPRSYITPIRYARDLLSPIGRNPCRYATILALPSIESCFSIHFSRGPQDYNDPDLAPLQVLIEYLSLLEGEFWKKIRGAGLAYGASLGLRLEEGIVEFSVYRSPNSALAFSKAREIVHDFKSGRKEFEQLALDSAKSSLVYSTVSVESSLLKAASSGFLTQVLQKRPAGYRRDFLDKICNVTIDELKKMLDKYISKIFEGETSRVAVVCSGGKSEVR</sequence>
<dbReference type="Pfam" id="PF00675">
    <property type="entry name" value="Peptidase_M16"/>
    <property type="match status" value="1"/>
</dbReference>
<feature type="domain" description="Peptidase M16 N-terminal" evidence="1">
    <location>
        <begin position="90"/>
        <end position="174"/>
    </location>
</feature>
<dbReference type="EMBL" id="LXFE01000586">
    <property type="protein sequence ID" value="OLL24900.1"/>
    <property type="molecule type" value="Genomic_DNA"/>
</dbReference>
<dbReference type="FunFam" id="3.30.830.10:FF:000015">
    <property type="entry name" value="Putative zinc metalloprotease"/>
    <property type="match status" value="1"/>
</dbReference>
<evidence type="ECO:0008006" key="5">
    <source>
        <dbReference type="Google" id="ProtNLM"/>
    </source>
</evidence>
<dbReference type="AlphaFoldDB" id="A0A1U7LQF0"/>
<dbReference type="GO" id="GO:0046872">
    <property type="term" value="F:metal ion binding"/>
    <property type="evidence" value="ECO:0007669"/>
    <property type="project" value="InterPro"/>
</dbReference>
<dbReference type="Pfam" id="PF05193">
    <property type="entry name" value="Peptidase_M16_C"/>
    <property type="match status" value="1"/>
</dbReference>
<reference evidence="3 4" key="1">
    <citation type="submission" date="2016-04" db="EMBL/GenBank/DDBJ databases">
        <title>Evolutionary innovation and constraint leading to complex multicellularity in the Ascomycota.</title>
        <authorList>
            <person name="Cisse O."/>
            <person name="Nguyen A."/>
            <person name="Hewitt D.A."/>
            <person name="Jedd G."/>
            <person name="Stajich J.E."/>
        </authorList>
    </citation>
    <scope>NUCLEOTIDE SEQUENCE [LARGE SCALE GENOMIC DNA]</scope>
    <source>
        <strain evidence="3 4">DAH-3</strain>
    </source>
</reference>
<evidence type="ECO:0000259" key="1">
    <source>
        <dbReference type="Pfam" id="PF00675"/>
    </source>
</evidence>
<comment type="caution">
    <text evidence="3">The sequence shown here is derived from an EMBL/GenBank/DDBJ whole genome shotgun (WGS) entry which is preliminary data.</text>
</comment>
<dbReference type="PANTHER" id="PTHR43016:SF16">
    <property type="entry name" value="METALLOPROTEASE, PUTATIVE (AFU_ORTHOLOGUE AFUA_4G07610)-RELATED"/>
    <property type="match status" value="1"/>
</dbReference>
<evidence type="ECO:0000259" key="2">
    <source>
        <dbReference type="Pfam" id="PF05193"/>
    </source>
</evidence>
<evidence type="ECO:0000313" key="3">
    <source>
        <dbReference type="EMBL" id="OLL24900.1"/>
    </source>
</evidence>
<dbReference type="InterPro" id="IPR007863">
    <property type="entry name" value="Peptidase_M16_C"/>
</dbReference>
<evidence type="ECO:0000313" key="4">
    <source>
        <dbReference type="Proteomes" id="UP000186594"/>
    </source>
</evidence>
<dbReference type="Proteomes" id="UP000186594">
    <property type="component" value="Unassembled WGS sequence"/>
</dbReference>
<dbReference type="PANTHER" id="PTHR43016">
    <property type="entry name" value="PRESEQUENCE PROTEASE"/>
    <property type="match status" value="1"/>
</dbReference>
<keyword evidence="4" id="KW-1185">Reference proteome</keyword>
<name>A0A1U7LQF0_NEOID</name>
<dbReference type="OMA" id="WEGFARI"/>
<dbReference type="InterPro" id="IPR011765">
    <property type="entry name" value="Pept_M16_N"/>
</dbReference>
<dbReference type="SUPFAM" id="SSF63411">
    <property type="entry name" value="LuxS/MPP-like metallohydrolase"/>
    <property type="match status" value="3"/>
</dbReference>